<dbReference type="GO" id="GO:0005829">
    <property type="term" value="C:cytosol"/>
    <property type="evidence" value="ECO:0007669"/>
    <property type="project" value="TreeGrafter"/>
</dbReference>
<sequence>MFKTKKIILITGGSGALGSNIRKLVKCHAPDSKELDITDYKKCVNAVGKYNPDIVIHCAGWTDVLAAEKEKTKCWSVNVSGTENMVRASKGKRFIYISTHYVFDGMTGNYKEDDVPNPVNFYSLTKLIGEAIVVQYQNTLIIRTGFKKDGSWEYEKAFVDQWTCSDFSSERAPDIIKASLMTTLKGVIHISGKRKTIYDLARRTSPNVGKISIESARVKLPRDVSLNSSKWKKLLSKQSRVKK</sequence>
<dbReference type="SUPFAM" id="SSF51735">
    <property type="entry name" value="NAD(P)-binding Rossmann-fold domains"/>
    <property type="match status" value="1"/>
</dbReference>
<dbReference type="EC" id="1.1.1.133" evidence="2"/>
<feature type="domain" description="RmlD-like substrate binding" evidence="3">
    <location>
        <begin position="8"/>
        <end position="145"/>
    </location>
</feature>
<evidence type="ECO:0000256" key="2">
    <source>
        <dbReference type="RuleBase" id="RU364082"/>
    </source>
</evidence>
<dbReference type="GO" id="GO:0019305">
    <property type="term" value="P:dTDP-rhamnose biosynthetic process"/>
    <property type="evidence" value="ECO:0007669"/>
    <property type="project" value="UniProtKB-UniPathway"/>
</dbReference>
<comment type="pathway">
    <text evidence="2">Carbohydrate biosynthesis; dTDP-L-rhamnose biosynthesis.</text>
</comment>
<dbReference type="GO" id="GO:0008831">
    <property type="term" value="F:dTDP-4-dehydrorhamnose reductase activity"/>
    <property type="evidence" value="ECO:0007669"/>
    <property type="project" value="UniProtKB-EC"/>
</dbReference>
<dbReference type="InterPro" id="IPR029903">
    <property type="entry name" value="RmlD-like-bd"/>
</dbReference>
<reference evidence="4 5" key="1">
    <citation type="journal article" date="2015" name="Nature">
        <title>rRNA introns, odd ribosomes, and small enigmatic genomes across a large radiation of phyla.</title>
        <authorList>
            <person name="Brown C.T."/>
            <person name="Hug L.A."/>
            <person name="Thomas B.C."/>
            <person name="Sharon I."/>
            <person name="Castelle C.J."/>
            <person name="Singh A."/>
            <person name="Wilkins M.J."/>
            <person name="Williams K.H."/>
            <person name="Banfield J.F."/>
        </authorList>
    </citation>
    <scope>NUCLEOTIDE SEQUENCE [LARGE SCALE GENOMIC DNA]</scope>
</reference>
<organism evidence="4 5">
    <name type="scientific">Candidatus Wolfebacteria bacterium GW2011_GWB1_41_12</name>
    <dbReference type="NCBI Taxonomy" id="1619006"/>
    <lineage>
        <taxon>Bacteria</taxon>
        <taxon>Candidatus Wolfeibacteriota</taxon>
    </lineage>
</organism>
<evidence type="ECO:0000313" key="4">
    <source>
        <dbReference type="EMBL" id="KKR88709.1"/>
    </source>
</evidence>
<dbReference type="Pfam" id="PF04321">
    <property type="entry name" value="RmlD_sub_bind"/>
    <property type="match status" value="1"/>
</dbReference>
<comment type="function">
    <text evidence="2">Catalyzes the reduction of dTDP-6-deoxy-L-lyxo-4-hexulose to yield dTDP-L-rhamnose.</text>
</comment>
<comment type="caution">
    <text evidence="4">The sequence shown here is derived from an EMBL/GenBank/DDBJ whole genome shotgun (WGS) entry which is preliminary data.</text>
</comment>
<keyword evidence="2" id="KW-0521">NADP</keyword>
<dbReference type="EMBL" id="LCAK01000004">
    <property type="protein sequence ID" value="KKR88709.1"/>
    <property type="molecule type" value="Genomic_DNA"/>
</dbReference>
<dbReference type="Proteomes" id="UP000033918">
    <property type="component" value="Unassembled WGS sequence"/>
</dbReference>
<accession>A0A0G0UIV0</accession>
<comment type="similarity">
    <text evidence="1 2">Belongs to the dTDP-4-dehydrorhamnose reductase family.</text>
</comment>
<name>A0A0G0UIV0_9BACT</name>
<dbReference type="InterPro" id="IPR005913">
    <property type="entry name" value="dTDP_dehydrorham_reduct"/>
</dbReference>
<evidence type="ECO:0000313" key="5">
    <source>
        <dbReference type="Proteomes" id="UP000033918"/>
    </source>
</evidence>
<dbReference type="PANTHER" id="PTHR10491:SF4">
    <property type="entry name" value="METHIONINE ADENOSYLTRANSFERASE 2 SUBUNIT BETA"/>
    <property type="match status" value="1"/>
</dbReference>
<evidence type="ECO:0000259" key="3">
    <source>
        <dbReference type="Pfam" id="PF04321"/>
    </source>
</evidence>
<protein>
    <recommendedName>
        <fullName evidence="2">dTDP-4-dehydrorhamnose reductase</fullName>
        <ecNumber evidence="2">1.1.1.133</ecNumber>
    </recommendedName>
</protein>
<evidence type="ECO:0000256" key="1">
    <source>
        <dbReference type="ARBA" id="ARBA00010944"/>
    </source>
</evidence>
<proteinExistence type="inferred from homology"/>
<dbReference type="PANTHER" id="PTHR10491">
    <property type="entry name" value="DTDP-4-DEHYDRORHAMNOSE REDUCTASE"/>
    <property type="match status" value="1"/>
</dbReference>
<dbReference type="UniPathway" id="UPA00124"/>
<keyword evidence="2" id="KW-0560">Oxidoreductase</keyword>
<dbReference type="AlphaFoldDB" id="A0A0G0UIV0"/>
<dbReference type="Gene3D" id="3.40.50.720">
    <property type="entry name" value="NAD(P)-binding Rossmann-like Domain"/>
    <property type="match status" value="1"/>
</dbReference>
<dbReference type="InterPro" id="IPR036291">
    <property type="entry name" value="NAD(P)-bd_dom_sf"/>
</dbReference>
<gene>
    <name evidence="4" type="ORF">UU38_C0004G0071</name>
</gene>